<protein>
    <recommendedName>
        <fullName evidence="8">Small EDRK-rich factor-like N-terminal domain-containing protein</fullName>
    </recommendedName>
</protein>
<keyword evidence="5" id="KW-0732">Signal</keyword>
<dbReference type="Proteomes" id="UP000000763">
    <property type="component" value="Chromosome 5"/>
</dbReference>
<evidence type="ECO:0000256" key="3">
    <source>
        <dbReference type="ARBA" id="ARBA00022523"/>
    </source>
</evidence>
<dbReference type="PANTHER" id="PTHR13596">
    <property type="entry name" value="SMALL EDRK-RICH FACTOR 1"/>
    <property type="match status" value="1"/>
</dbReference>
<evidence type="ECO:0000259" key="8">
    <source>
        <dbReference type="Pfam" id="PF04419"/>
    </source>
</evidence>
<dbReference type="Pfam" id="PF04419">
    <property type="entry name" value="SERF-like_N"/>
    <property type="match status" value="1"/>
</dbReference>
<dbReference type="AlphaFoldDB" id="Q5TKD0"/>
<evidence type="ECO:0000256" key="5">
    <source>
        <dbReference type="ARBA" id="ARBA00022729"/>
    </source>
</evidence>
<evidence type="ECO:0000313" key="10">
    <source>
        <dbReference type="Proteomes" id="UP000000763"/>
    </source>
</evidence>
<dbReference type="InterPro" id="IPR040211">
    <property type="entry name" value="SERF1/2-like"/>
</dbReference>
<keyword evidence="4" id="KW-0964">Secreted</keyword>
<accession>Q5TKD0</accession>
<proteinExistence type="inferred from homology"/>
<feature type="compositionally biased region" description="Gly residues" evidence="7">
    <location>
        <begin position="123"/>
        <end position="135"/>
    </location>
</feature>
<comment type="subcellular location">
    <subcellularLocation>
        <location evidence="1">Secreted</location>
        <location evidence="1">Extracellular space</location>
        <location evidence="1">Apoplast</location>
    </subcellularLocation>
</comment>
<feature type="region of interest" description="Disordered" evidence="7">
    <location>
        <begin position="92"/>
        <end position="137"/>
    </location>
</feature>
<reference evidence="10" key="1">
    <citation type="journal article" date="2005" name="Nature">
        <title>The map-based sequence of the rice genome.</title>
        <authorList>
            <consortium name="International rice genome sequencing project (IRGSP)"/>
            <person name="Matsumoto T."/>
            <person name="Wu J."/>
            <person name="Kanamori H."/>
            <person name="Katayose Y."/>
            <person name="Fujisawa M."/>
            <person name="Namiki N."/>
            <person name="Mizuno H."/>
            <person name="Yamamoto K."/>
            <person name="Antonio B.A."/>
            <person name="Baba T."/>
            <person name="Sakata K."/>
            <person name="Nagamura Y."/>
            <person name="Aoki H."/>
            <person name="Arikawa K."/>
            <person name="Arita K."/>
            <person name="Bito T."/>
            <person name="Chiden Y."/>
            <person name="Fujitsuka N."/>
            <person name="Fukunaka R."/>
            <person name="Hamada M."/>
            <person name="Harada C."/>
            <person name="Hayashi A."/>
            <person name="Hijishita S."/>
            <person name="Honda M."/>
            <person name="Hosokawa S."/>
            <person name="Ichikawa Y."/>
            <person name="Idonuma A."/>
            <person name="Iijima M."/>
            <person name="Ikeda M."/>
            <person name="Ikeno M."/>
            <person name="Ito K."/>
            <person name="Ito S."/>
            <person name="Ito T."/>
            <person name="Ito Y."/>
            <person name="Ito Y."/>
            <person name="Iwabuchi A."/>
            <person name="Kamiya K."/>
            <person name="Karasawa W."/>
            <person name="Kurita K."/>
            <person name="Katagiri S."/>
            <person name="Kikuta A."/>
            <person name="Kobayashi H."/>
            <person name="Kobayashi N."/>
            <person name="Machita K."/>
            <person name="Maehara T."/>
            <person name="Masukawa M."/>
            <person name="Mizubayashi T."/>
            <person name="Mukai Y."/>
            <person name="Nagasaki H."/>
            <person name="Nagata Y."/>
            <person name="Naito S."/>
            <person name="Nakashima M."/>
            <person name="Nakama Y."/>
            <person name="Nakamichi Y."/>
            <person name="Nakamura M."/>
            <person name="Meguro A."/>
            <person name="Negishi M."/>
            <person name="Ohta I."/>
            <person name="Ohta T."/>
            <person name="Okamoto M."/>
            <person name="Ono N."/>
            <person name="Saji S."/>
            <person name="Sakaguchi M."/>
            <person name="Sakai K."/>
            <person name="Shibata M."/>
            <person name="Shimokawa T."/>
            <person name="Song J."/>
            <person name="Takazaki Y."/>
            <person name="Terasawa K."/>
            <person name="Tsugane M."/>
            <person name="Tsuji K."/>
            <person name="Ueda S."/>
            <person name="Waki K."/>
            <person name="Yamagata H."/>
            <person name="Yamamoto M."/>
            <person name="Yamamoto S."/>
            <person name="Yamane H."/>
            <person name="Yoshiki S."/>
            <person name="Yoshihara R."/>
            <person name="Yukawa K."/>
            <person name="Zhong H."/>
            <person name="Yano M."/>
            <person name="Yuan Q."/>
            <person name="Ouyang S."/>
            <person name="Liu J."/>
            <person name="Jones K.M."/>
            <person name="Gansberger K."/>
            <person name="Moffat K."/>
            <person name="Hill J."/>
            <person name="Bera J."/>
            <person name="Fadrosh D."/>
            <person name="Jin S."/>
            <person name="Johri S."/>
            <person name="Kim M."/>
            <person name="Overton L."/>
            <person name="Reardon M."/>
            <person name="Tsitrin T."/>
            <person name="Vuong H."/>
            <person name="Weaver B."/>
            <person name="Ciecko A."/>
            <person name="Tallon L."/>
            <person name="Jackson J."/>
            <person name="Pai G."/>
            <person name="Aken S.V."/>
            <person name="Utterback T."/>
            <person name="Reidmuller S."/>
            <person name="Feldblyum T."/>
            <person name="Hsiao J."/>
            <person name="Zismann V."/>
            <person name="Iobst S."/>
            <person name="de Vazeille A.R."/>
            <person name="Buell C.R."/>
            <person name="Ying K."/>
            <person name="Li Y."/>
            <person name="Lu T."/>
            <person name="Huang Y."/>
            <person name="Zhao Q."/>
            <person name="Feng Q."/>
            <person name="Zhang L."/>
            <person name="Zhu J."/>
            <person name="Weng Q."/>
            <person name="Mu J."/>
            <person name="Lu Y."/>
            <person name="Fan D."/>
            <person name="Liu Y."/>
            <person name="Guan J."/>
            <person name="Zhang Y."/>
            <person name="Yu S."/>
            <person name="Liu X."/>
            <person name="Zhang Y."/>
            <person name="Hong G."/>
            <person name="Han B."/>
            <person name="Choisne N."/>
            <person name="Demange N."/>
            <person name="Orjeda G."/>
            <person name="Samain S."/>
            <person name="Cattolico L."/>
            <person name="Pelletier E."/>
            <person name="Couloux A."/>
            <person name="Segurens B."/>
            <person name="Wincker P."/>
            <person name="D'Hont A."/>
            <person name="Scarpelli C."/>
            <person name="Weissenbach J."/>
            <person name="Salanoubat M."/>
            <person name="Quetier F."/>
            <person name="Yu Y."/>
            <person name="Kim H.R."/>
            <person name="Rambo T."/>
            <person name="Currie J."/>
            <person name="Collura K."/>
            <person name="Luo M."/>
            <person name="Yang T."/>
            <person name="Ammiraju J.S.S."/>
            <person name="Engler F."/>
            <person name="Soderlund C."/>
            <person name="Wing R.A."/>
            <person name="Palmer L.E."/>
            <person name="de la Bastide M."/>
            <person name="Spiegel L."/>
            <person name="Nascimento L."/>
            <person name="Zutavern T."/>
            <person name="O'Shaughnessy A."/>
            <person name="Dike S."/>
            <person name="Dedhia N."/>
            <person name="Preston R."/>
            <person name="Balija V."/>
            <person name="McCombie W.R."/>
            <person name="Chow T."/>
            <person name="Chen H."/>
            <person name="Chung M."/>
            <person name="Chen C."/>
            <person name="Shaw J."/>
            <person name="Wu H."/>
            <person name="Hsiao K."/>
            <person name="Chao Y."/>
            <person name="Chu M."/>
            <person name="Cheng C."/>
            <person name="Hour A."/>
            <person name="Lee P."/>
            <person name="Lin S."/>
            <person name="Lin Y."/>
            <person name="Liou J."/>
            <person name="Liu S."/>
            <person name="Hsing Y."/>
            <person name="Raghuvanshi S."/>
            <person name="Mohanty A."/>
            <person name="Bharti A.K."/>
            <person name="Gaur A."/>
            <person name="Gupta V."/>
            <person name="Kumar D."/>
            <person name="Ravi V."/>
            <person name="Vij S."/>
            <person name="Kapur A."/>
            <person name="Khurana P."/>
            <person name="Khurana P."/>
            <person name="Khurana J.P."/>
            <person name="Tyagi A.K."/>
            <person name="Gaikwad K."/>
            <person name="Singh A."/>
            <person name="Dalal V."/>
            <person name="Srivastava S."/>
            <person name="Dixit A."/>
            <person name="Pal A.K."/>
            <person name="Ghazi I.A."/>
            <person name="Yadav M."/>
            <person name="Pandit A."/>
            <person name="Bhargava A."/>
            <person name="Sureshbabu K."/>
            <person name="Batra K."/>
            <person name="Sharma T.R."/>
            <person name="Mohapatra T."/>
            <person name="Singh N.K."/>
            <person name="Messing J."/>
            <person name="Nelson A.B."/>
            <person name="Fuks G."/>
            <person name="Kavchok S."/>
            <person name="Keizer G."/>
            <person name="Linton E."/>
            <person name="Llaca V."/>
            <person name="Song R."/>
            <person name="Tanyolac B."/>
            <person name="Young S."/>
            <person name="Ho-Il K."/>
            <person name="Hahn J.H."/>
            <person name="Sangsakoo G."/>
            <person name="Vanavichit A."/>
            <person name="de Mattos Luiz.A.T."/>
            <person name="Zimmer P.D."/>
            <person name="Malone G."/>
            <person name="Dellagostin O."/>
            <person name="de Oliveira A.C."/>
            <person name="Bevan M."/>
            <person name="Bancroft I."/>
            <person name="Minx P."/>
            <person name="Cordum H."/>
            <person name="Wilson R."/>
            <person name="Cheng Z."/>
            <person name="Jin W."/>
            <person name="Jiang J."/>
            <person name="Leong S.A."/>
            <person name="Iwama H."/>
            <person name="Gojobori T."/>
            <person name="Itoh T."/>
            <person name="Niimura Y."/>
            <person name="Fujii Y."/>
            <person name="Habara T."/>
            <person name="Sakai H."/>
            <person name="Sato Y."/>
            <person name="Wilson G."/>
            <person name="Kumar K."/>
            <person name="McCouch S."/>
            <person name="Juretic N."/>
            <person name="Hoen D."/>
            <person name="Wright S."/>
            <person name="Bruskiewich R."/>
            <person name="Bureau T."/>
            <person name="Miyao A."/>
            <person name="Hirochika H."/>
            <person name="Nishikawa T."/>
            <person name="Kadowaki K."/>
            <person name="Sugiura M."/>
            <person name="Burr B."/>
            <person name="Sasaki T."/>
        </authorList>
    </citation>
    <scope>NUCLEOTIDE SEQUENCE [LARGE SCALE GENOMIC DNA]</scope>
    <source>
        <strain evidence="10">cv. Nipponbare</strain>
    </source>
</reference>
<dbReference type="PANTHER" id="PTHR13596:SF0">
    <property type="entry name" value="SI:CH211-39K3.2-RELATED"/>
    <property type="match status" value="1"/>
</dbReference>
<dbReference type="GO" id="GO:0048046">
    <property type="term" value="C:apoplast"/>
    <property type="evidence" value="ECO:0007669"/>
    <property type="project" value="UniProtKB-SubCell"/>
</dbReference>
<dbReference type="EMBL" id="AC137928">
    <property type="protein sequence ID" value="AAV59432.1"/>
    <property type="molecule type" value="Genomic_DNA"/>
</dbReference>
<gene>
    <name evidence="9" type="primary">P0040B10.3</name>
</gene>
<sequence>MSLQAGVSMAAWRVPALLKSHVGDEISYHGGAVLRGDILVTVVWYGKFKLAQKAIVVNFLLSLTATPPPPNATTPSAEKWWSTIAAVVLASGSRARRPMGGRERSGGRQSAGVGGAREEQSAGRGGDSGNGGGGRRASAGVCGMEAAPCDGGVRGEACDEGEEAMAAGSTKWDLRRREHPVTHKDEHPDGGDNVADIYMAKVFAVSFGSHRRAWLPSLGVMNNMSPSMMAGPSVCSVVSFLSLAFLSMALSLLSSHVSECLSEHRWQAGSSHSQQAHNLRSTSPSGVMLLDAITVRVRSSAHQPWATQVILGLLHHRFNWSHNFRSWAYTQKTSLMGGCARGDQRERDRQRAQARKPVVKGRDDGLTPEQRRERDAKALQEKAARKAAQATGQGGNGGAGAKGKSGGKK</sequence>
<evidence type="ECO:0000256" key="2">
    <source>
        <dbReference type="ARBA" id="ARBA00007309"/>
    </source>
</evidence>
<feature type="region of interest" description="Disordered" evidence="7">
    <location>
        <begin position="339"/>
        <end position="409"/>
    </location>
</feature>
<evidence type="ECO:0000256" key="6">
    <source>
        <dbReference type="ARBA" id="ARBA00023591"/>
    </source>
</evidence>
<reference evidence="10" key="2">
    <citation type="journal article" date="2008" name="Nucleic Acids Res.">
        <title>The rice annotation project database (RAP-DB): 2008 update.</title>
        <authorList>
            <consortium name="The rice annotation project (RAP)"/>
        </authorList>
    </citation>
    <scope>GENOME REANNOTATION</scope>
    <source>
        <strain evidence="10">cv. Nipponbare</strain>
    </source>
</reference>
<evidence type="ECO:0000256" key="4">
    <source>
        <dbReference type="ARBA" id="ARBA00022525"/>
    </source>
</evidence>
<dbReference type="Pfam" id="PF04674">
    <property type="entry name" value="Phi_1"/>
    <property type="match status" value="1"/>
</dbReference>
<evidence type="ECO:0000256" key="1">
    <source>
        <dbReference type="ARBA" id="ARBA00004271"/>
    </source>
</evidence>
<evidence type="ECO:0000256" key="7">
    <source>
        <dbReference type="SAM" id="MobiDB-lite"/>
    </source>
</evidence>
<feature type="compositionally biased region" description="Basic and acidic residues" evidence="7">
    <location>
        <begin position="360"/>
        <end position="384"/>
    </location>
</feature>
<name>Q5TKD0_ORYSJ</name>
<dbReference type="InterPro" id="IPR006766">
    <property type="entry name" value="EXORDIUM-like"/>
</dbReference>
<organism evidence="9 10">
    <name type="scientific">Oryza sativa subsp. japonica</name>
    <name type="common">Rice</name>
    <dbReference type="NCBI Taxonomy" id="39947"/>
    <lineage>
        <taxon>Eukaryota</taxon>
        <taxon>Viridiplantae</taxon>
        <taxon>Streptophyta</taxon>
        <taxon>Embryophyta</taxon>
        <taxon>Tracheophyta</taxon>
        <taxon>Spermatophyta</taxon>
        <taxon>Magnoliopsida</taxon>
        <taxon>Liliopsida</taxon>
        <taxon>Poales</taxon>
        <taxon>Poaceae</taxon>
        <taxon>BOP clade</taxon>
        <taxon>Oryzoideae</taxon>
        <taxon>Oryzeae</taxon>
        <taxon>Oryzinae</taxon>
        <taxon>Oryza</taxon>
        <taxon>Oryza sativa</taxon>
    </lineage>
</organism>
<feature type="compositionally biased region" description="Gly residues" evidence="7">
    <location>
        <begin position="392"/>
        <end position="409"/>
    </location>
</feature>
<keyword evidence="3" id="KW-0052">Apoplast</keyword>
<dbReference type="InterPro" id="IPR007513">
    <property type="entry name" value="SERF-like_N"/>
</dbReference>
<feature type="compositionally biased region" description="Basic and acidic residues" evidence="7">
    <location>
        <begin position="342"/>
        <end position="351"/>
    </location>
</feature>
<evidence type="ECO:0000313" key="9">
    <source>
        <dbReference type="EMBL" id="AAV59432.1"/>
    </source>
</evidence>
<comment type="similarity">
    <text evidence="6">Belongs to the EXORDIUM family.</text>
</comment>
<comment type="similarity">
    <text evidence="2">Belongs to the SERF family.</text>
</comment>
<feature type="domain" description="Small EDRK-rich factor-like N-terminal" evidence="8">
    <location>
        <begin position="339"/>
        <end position="372"/>
    </location>
</feature>